<dbReference type="GO" id="GO:0005634">
    <property type="term" value="C:nucleus"/>
    <property type="evidence" value="ECO:0007669"/>
    <property type="project" value="UniProtKB-SubCell"/>
</dbReference>
<keyword evidence="4" id="KW-0677">Repeat</keyword>
<evidence type="ECO:0000256" key="7">
    <source>
        <dbReference type="ARBA" id="ARBA00023242"/>
    </source>
</evidence>
<dbReference type="Gene3D" id="3.30.160.60">
    <property type="entry name" value="Classic Zinc Finger"/>
    <property type="match status" value="6"/>
</dbReference>
<evidence type="ECO:0000259" key="10">
    <source>
        <dbReference type="PROSITE" id="PS50157"/>
    </source>
</evidence>
<evidence type="ECO:0000256" key="9">
    <source>
        <dbReference type="SAM" id="MobiDB-lite"/>
    </source>
</evidence>
<name>A0A8B7YAK8_ACAPL</name>
<evidence type="ECO:0000256" key="3">
    <source>
        <dbReference type="ARBA" id="ARBA00022723"/>
    </source>
</evidence>
<dbReference type="SMART" id="SM00355">
    <property type="entry name" value="ZnF_C2H2"/>
    <property type="match status" value="5"/>
</dbReference>
<dbReference type="GO" id="GO:0000981">
    <property type="term" value="F:DNA-binding transcription factor activity, RNA polymerase II-specific"/>
    <property type="evidence" value="ECO:0007669"/>
    <property type="project" value="TreeGrafter"/>
</dbReference>
<feature type="compositionally biased region" description="Basic residues" evidence="9">
    <location>
        <begin position="1"/>
        <end position="12"/>
    </location>
</feature>
<evidence type="ECO:0000256" key="4">
    <source>
        <dbReference type="ARBA" id="ARBA00022737"/>
    </source>
</evidence>
<feature type="region of interest" description="Disordered" evidence="9">
    <location>
        <begin position="1"/>
        <end position="20"/>
    </location>
</feature>
<dbReference type="PROSITE" id="PS00028">
    <property type="entry name" value="ZINC_FINGER_C2H2_1"/>
    <property type="match status" value="2"/>
</dbReference>
<evidence type="ECO:0000256" key="5">
    <source>
        <dbReference type="ARBA" id="ARBA00022771"/>
    </source>
</evidence>
<dbReference type="GO" id="GO:0000978">
    <property type="term" value="F:RNA polymerase II cis-regulatory region sequence-specific DNA binding"/>
    <property type="evidence" value="ECO:0007669"/>
    <property type="project" value="TreeGrafter"/>
</dbReference>
<dbReference type="AlphaFoldDB" id="A0A8B7YAK8"/>
<organism evidence="11 12">
    <name type="scientific">Acanthaster planci</name>
    <name type="common">Crown-of-thorns starfish</name>
    <dbReference type="NCBI Taxonomy" id="133434"/>
    <lineage>
        <taxon>Eukaryota</taxon>
        <taxon>Metazoa</taxon>
        <taxon>Echinodermata</taxon>
        <taxon>Eleutherozoa</taxon>
        <taxon>Asterozoa</taxon>
        <taxon>Asteroidea</taxon>
        <taxon>Valvatacea</taxon>
        <taxon>Valvatida</taxon>
        <taxon>Acanthasteridae</taxon>
        <taxon>Acanthaster</taxon>
    </lineage>
</organism>
<feature type="domain" description="C2H2-type" evidence="10">
    <location>
        <begin position="193"/>
        <end position="220"/>
    </location>
</feature>
<dbReference type="GO" id="GO:0008270">
    <property type="term" value="F:zinc ion binding"/>
    <property type="evidence" value="ECO:0007669"/>
    <property type="project" value="UniProtKB-KW"/>
</dbReference>
<keyword evidence="6" id="KW-0862">Zinc</keyword>
<gene>
    <name evidence="12" type="primary">LOC110978225</name>
</gene>
<keyword evidence="7" id="KW-0539">Nucleus</keyword>
<evidence type="ECO:0000256" key="6">
    <source>
        <dbReference type="ARBA" id="ARBA00022833"/>
    </source>
</evidence>
<evidence type="ECO:0000256" key="2">
    <source>
        <dbReference type="ARBA" id="ARBA00006991"/>
    </source>
</evidence>
<dbReference type="SUPFAM" id="SSF57667">
    <property type="entry name" value="beta-beta-alpha zinc fingers"/>
    <property type="match status" value="3"/>
</dbReference>
<dbReference type="Proteomes" id="UP000694845">
    <property type="component" value="Unplaced"/>
</dbReference>
<dbReference type="PANTHER" id="PTHR24384:SF218">
    <property type="entry name" value="ZINC FINGER PROTEIN 502"/>
    <property type="match status" value="1"/>
</dbReference>
<dbReference type="OrthoDB" id="6077919at2759"/>
<comment type="subcellular location">
    <subcellularLocation>
        <location evidence="1">Nucleus</location>
    </subcellularLocation>
</comment>
<evidence type="ECO:0000256" key="8">
    <source>
        <dbReference type="PROSITE-ProRule" id="PRU00042"/>
    </source>
</evidence>
<dbReference type="PANTHER" id="PTHR24384">
    <property type="entry name" value="FINGER PUTATIVE TRANSCRIPTION FACTOR FAMILY-RELATED"/>
    <property type="match status" value="1"/>
</dbReference>
<comment type="similarity">
    <text evidence="2">Belongs to the krueppel C2H2-type zinc-finger protein family.</text>
</comment>
<evidence type="ECO:0000313" key="12">
    <source>
        <dbReference type="RefSeq" id="XP_022088736.1"/>
    </source>
</evidence>
<dbReference type="RefSeq" id="XP_022088736.1">
    <property type="nucleotide sequence ID" value="XM_022233044.1"/>
</dbReference>
<reference evidence="12" key="1">
    <citation type="submission" date="2025-08" db="UniProtKB">
        <authorList>
            <consortium name="RefSeq"/>
        </authorList>
    </citation>
    <scope>IDENTIFICATION</scope>
</reference>
<dbReference type="InterPro" id="IPR036236">
    <property type="entry name" value="Znf_C2H2_sf"/>
</dbReference>
<keyword evidence="3" id="KW-0479">Metal-binding</keyword>
<sequence>MSTKAKPRKRSSSKTTSDTKGKMIICSLSDAKSTKKFTVKSSAEEIMGPTDTNQPNADRSRSSTVHTRTHTKDRPHACNLCGETFAQTSTVLRHRKIHSVVKPFVCHICGKAYPVSHDLKDHKVHTKPFQRGRSRSYATCVVDGSFSRKTRLKSHKRIHTSERPFRCHVSEKAVTINGNLKRHAKTHDTIEDFVCDICGKAFHFSSELSQHRRSHTNEKPYVYDICSKAFTQGSNLRRHY</sequence>
<dbReference type="KEGG" id="aplc:110978225"/>
<proteinExistence type="inferred from homology"/>
<keyword evidence="11" id="KW-1185">Reference proteome</keyword>
<feature type="region of interest" description="Disordered" evidence="9">
    <location>
        <begin position="33"/>
        <end position="73"/>
    </location>
</feature>
<protein>
    <submittedName>
        <fullName evidence="12">Zinc finger protein 429-like</fullName>
    </submittedName>
</protein>
<evidence type="ECO:0000313" key="11">
    <source>
        <dbReference type="Proteomes" id="UP000694845"/>
    </source>
</evidence>
<dbReference type="FunFam" id="3.30.160.60:FF:000688">
    <property type="entry name" value="zinc finger protein 197 isoform X1"/>
    <property type="match status" value="1"/>
</dbReference>
<dbReference type="PROSITE" id="PS50157">
    <property type="entry name" value="ZINC_FINGER_C2H2_2"/>
    <property type="match status" value="3"/>
</dbReference>
<feature type="domain" description="C2H2-type" evidence="10">
    <location>
        <begin position="137"/>
        <end position="164"/>
    </location>
</feature>
<dbReference type="InterPro" id="IPR050752">
    <property type="entry name" value="C2H2-ZF_domain"/>
</dbReference>
<dbReference type="Pfam" id="PF00096">
    <property type="entry name" value="zf-C2H2"/>
    <property type="match status" value="3"/>
</dbReference>
<keyword evidence="5 8" id="KW-0863">Zinc-finger</keyword>
<dbReference type="GeneID" id="110978225"/>
<dbReference type="InterPro" id="IPR013087">
    <property type="entry name" value="Znf_C2H2_type"/>
</dbReference>
<accession>A0A8B7YAK8</accession>
<evidence type="ECO:0000256" key="1">
    <source>
        <dbReference type="ARBA" id="ARBA00004123"/>
    </source>
</evidence>
<dbReference type="FunFam" id="3.30.160.60:FF:000744">
    <property type="entry name" value="zinc finger E-box-binding homeobox 1"/>
    <property type="match status" value="1"/>
</dbReference>
<feature type="domain" description="C2H2-type" evidence="10">
    <location>
        <begin position="76"/>
        <end position="103"/>
    </location>
</feature>